<keyword evidence="2" id="KW-1185">Reference proteome</keyword>
<sequence length="60" mass="7039">MTRRSIWGGILFLWTFFLHQCPRFSHDAFQSSIKRITLLRKQNPHALRKLANALGNFIAI</sequence>
<dbReference type="AlphaFoldDB" id="A0A285V1V0"/>
<gene>
    <name evidence="1" type="ORF">SAMN05892877_1366</name>
</gene>
<protein>
    <submittedName>
        <fullName evidence="1">Uncharacterized protein</fullName>
    </submittedName>
</protein>
<dbReference type="EMBL" id="OBQD01000036">
    <property type="protein sequence ID" value="SOC48030.1"/>
    <property type="molecule type" value="Genomic_DNA"/>
</dbReference>
<name>A0A285V1V0_9HYPH</name>
<proteinExistence type="predicted"/>
<dbReference type="Proteomes" id="UP000219167">
    <property type="component" value="Unassembled WGS sequence"/>
</dbReference>
<reference evidence="1 2" key="1">
    <citation type="submission" date="2017-08" db="EMBL/GenBank/DDBJ databases">
        <authorList>
            <person name="de Groot N.N."/>
        </authorList>
    </citation>
    <scope>NUCLEOTIDE SEQUENCE [LARGE SCALE GENOMIC DNA]</scope>
    <source>
        <strain evidence="1 2">JC85</strain>
    </source>
</reference>
<evidence type="ECO:0000313" key="1">
    <source>
        <dbReference type="EMBL" id="SOC48030.1"/>
    </source>
</evidence>
<organism evidence="1 2">
    <name type="scientific">Rhizobium subbaraonis</name>
    <dbReference type="NCBI Taxonomy" id="908946"/>
    <lineage>
        <taxon>Bacteria</taxon>
        <taxon>Pseudomonadati</taxon>
        <taxon>Pseudomonadota</taxon>
        <taxon>Alphaproteobacteria</taxon>
        <taxon>Hyphomicrobiales</taxon>
        <taxon>Rhizobiaceae</taxon>
        <taxon>Rhizobium/Agrobacterium group</taxon>
        <taxon>Rhizobium</taxon>
    </lineage>
</organism>
<evidence type="ECO:0000313" key="2">
    <source>
        <dbReference type="Proteomes" id="UP000219167"/>
    </source>
</evidence>
<accession>A0A285V1V0</accession>